<dbReference type="SFLD" id="SFLDS00029">
    <property type="entry name" value="Radical_SAM"/>
    <property type="match status" value="1"/>
</dbReference>
<keyword evidence="3" id="KW-0489">Methyltransferase</keyword>
<dbReference type="InterPro" id="IPR006158">
    <property type="entry name" value="Cobalamin-bd"/>
</dbReference>
<dbReference type="RefSeq" id="WP_199460015.1">
    <property type="nucleotide sequence ID" value="NZ_JAEMUH010000001.1"/>
</dbReference>
<keyword evidence="12" id="KW-1185">Reference proteome</keyword>
<comment type="cofactor">
    <cofactor evidence="1">
        <name>[4Fe-4S] cluster</name>
        <dbReference type="ChEBI" id="CHEBI:49883"/>
    </cofactor>
</comment>
<dbReference type="SMART" id="SM00729">
    <property type="entry name" value="Elp3"/>
    <property type="match status" value="1"/>
</dbReference>
<dbReference type="InterPro" id="IPR020612">
    <property type="entry name" value="Methylthiotransferase_CS"/>
</dbReference>
<organism evidence="11 12">
    <name type="scientific">Marinomonas ostreistagni</name>
    <dbReference type="NCBI Taxonomy" id="359209"/>
    <lineage>
        <taxon>Bacteria</taxon>
        <taxon>Pseudomonadati</taxon>
        <taxon>Pseudomonadota</taxon>
        <taxon>Gammaproteobacteria</taxon>
        <taxon>Oceanospirillales</taxon>
        <taxon>Oceanospirillaceae</taxon>
        <taxon>Marinomonas</taxon>
    </lineage>
</organism>
<evidence type="ECO:0000259" key="10">
    <source>
        <dbReference type="PROSITE" id="PS51918"/>
    </source>
</evidence>
<dbReference type="PANTHER" id="PTHR43409">
    <property type="entry name" value="ANAEROBIC MAGNESIUM-PROTOPORPHYRIN IX MONOMETHYL ESTER CYCLASE-RELATED"/>
    <property type="match status" value="1"/>
</dbReference>
<dbReference type="SFLD" id="SFLDG01123">
    <property type="entry name" value="methyltransferase_(Class_B)"/>
    <property type="match status" value="1"/>
</dbReference>
<evidence type="ECO:0000256" key="6">
    <source>
        <dbReference type="ARBA" id="ARBA00022723"/>
    </source>
</evidence>
<protein>
    <submittedName>
        <fullName evidence="11">Radical SAM protein</fullName>
    </submittedName>
</protein>
<evidence type="ECO:0000256" key="1">
    <source>
        <dbReference type="ARBA" id="ARBA00001966"/>
    </source>
</evidence>
<dbReference type="PANTHER" id="PTHR43409:SF7">
    <property type="entry name" value="BLL1977 PROTEIN"/>
    <property type="match status" value="1"/>
</dbReference>
<dbReference type="InterPro" id="IPR051198">
    <property type="entry name" value="BchE-like"/>
</dbReference>
<evidence type="ECO:0000256" key="5">
    <source>
        <dbReference type="ARBA" id="ARBA00022691"/>
    </source>
</evidence>
<dbReference type="PROSITE" id="PS51332">
    <property type="entry name" value="B12_BINDING"/>
    <property type="match status" value="1"/>
</dbReference>
<reference evidence="11 12" key="1">
    <citation type="submission" date="2020-12" db="EMBL/GenBank/DDBJ databases">
        <title>Comparative genome analysis of fungal antagonists Marinomonas ostreistagni 398 and M. spartinae 468.</title>
        <authorList>
            <person name="Fields J.L."/>
            <person name="Mavrodi O.V."/>
            <person name="Biber P.D."/>
            <person name="Indest K.J."/>
            <person name="Mavrodi D.V."/>
        </authorList>
    </citation>
    <scope>NUCLEOTIDE SEQUENCE [LARGE SCALE GENOMIC DNA]</scope>
    <source>
        <strain evidence="11 12">USM7</strain>
    </source>
</reference>
<dbReference type="PROSITE" id="PS01278">
    <property type="entry name" value="MTTASE_RADICAL"/>
    <property type="match status" value="1"/>
</dbReference>
<dbReference type="InterPro" id="IPR007197">
    <property type="entry name" value="rSAM"/>
</dbReference>
<dbReference type="CDD" id="cd01335">
    <property type="entry name" value="Radical_SAM"/>
    <property type="match status" value="1"/>
</dbReference>
<evidence type="ECO:0000256" key="3">
    <source>
        <dbReference type="ARBA" id="ARBA00022603"/>
    </source>
</evidence>
<dbReference type="InterPro" id="IPR023404">
    <property type="entry name" value="rSAM_horseshoe"/>
</dbReference>
<keyword evidence="7" id="KW-0408">Iron</keyword>
<evidence type="ECO:0000256" key="8">
    <source>
        <dbReference type="ARBA" id="ARBA00023014"/>
    </source>
</evidence>
<dbReference type="Gene3D" id="3.80.30.20">
    <property type="entry name" value="tm_1862 like domain"/>
    <property type="match status" value="1"/>
</dbReference>
<dbReference type="Proteomes" id="UP000598488">
    <property type="component" value="Unassembled WGS sequence"/>
</dbReference>
<accession>A0ABS0Z666</accession>
<dbReference type="Pfam" id="PF02310">
    <property type="entry name" value="B12-binding"/>
    <property type="match status" value="1"/>
</dbReference>
<keyword evidence="4" id="KW-0808">Transferase</keyword>
<evidence type="ECO:0000256" key="7">
    <source>
        <dbReference type="ARBA" id="ARBA00023004"/>
    </source>
</evidence>
<sequence length="514" mass="57806">MTDLVIINPTAHAQIYQGLSNGYAAFEPPIWAGMLSLAMKYQGFDVELVDCEGLSIGYEDAARLVKDCRPKLVCIPVYGQQPSASTQNMYGASLTCSAIKDLCPDIPVLLIGGHISALPEQTLLEERADFVCQGEGVHTLSGLLQSDMTRTDHLKKVPGLWFKDEFGLVQHTAQAPMIPMKEMELVLPGVDYDALPMDKYRAHNWHCYDGMTDRSGYASIYTSLGCPFSCSFCCINAPFGANKFRYWSPEFIVNKIDKLVEKHGIRNLKIADEMFVLRDDHFLEICKLLAQRDYKLNIWAYSRIDTIKDRHLEALKAAGVNWLGLGIESISKKVRDDVIKGRFSDDKITQVVKKIQGAGINVAGNFIFGLPEDDFDSMKLNLDYCMSLELDMANLYSAMAYPGSQLHRSALQDGFELPDSWLGYSQHSFECKPLSTNYIDSSQVLAFRDKAWQAFHTDPAYLARMEAKFGAEVGQHLREMTQYVLPRKNAAPTLQQEFSYPHFNSADYLIPNTK</sequence>
<proteinExistence type="predicted"/>
<evidence type="ECO:0000256" key="4">
    <source>
        <dbReference type="ARBA" id="ARBA00022679"/>
    </source>
</evidence>
<keyword evidence="5" id="KW-0949">S-adenosyl-L-methionine</keyword>
<evidence type="ECO:0000313" key="12">
    <source>
        <dbReference type="Proteomes" id="UP000598488"/>
    </source>
</evidence>
<dbReference type="Gene3D" id="3.40.50.280">
    <property type="entry name" value="Cobalamin-binding domain"/>
    <property type="match status" value="1"/>
</dbReference>
<feature type="domain" description="B12-binding" evidence="9">
    <location>
        <begin position="12"/>
        <end position="154"/>
    </location>
</feature>
<dbReference type="InterPro" id="IPR058240">
    <property type="entry name" value="rSAM_sf"/>
</dbReference>
<dbReference type="InterPro" id="IPR006638">
    <property type="entry name" value="Elp3/MiaA/NifB-like_rSAM"/>
</dbReference>
<name>A0ABS0Z666_9GAMM</name>
<keyword evidence="6" id="KW-0479">Metal-binding</keyword>
<dbReference type="PROSITE" id="PS51918">
    <property type="entry name" value="RADICAL_SAM"/>
    <property type="match status" value="1"/>
</dbReference>
<evidence type="ECO:0000259" key="9">
    <source>
        <dbReference type="PROSITE" id="PS51332"/>
    </source>
</evidence>
<keyword evidence="8" id="KW-0411">Iron-sulfur</keyword>
<comment type="caution">
    <text evidence="11">The sequence shown here is derived from an EMBL/GenBank/DDBJ whole genome shotgun (WGS) entry which is preliminary data.</text>
</comment>
<keyword evidence="2" id="KW-0004">4Fe-4S</keyword>
<dbReference type="Pfam" id="PF04055">
    <property type="entry name" value="Radical_SAM"/>
    <property type="match status" value="1"/>
</dbReference>
<dbReference type="EMBL" id="JAEMUH010000001">
    <property type="protein sequence ID" value="MBJ7549145.1"/>
    <property type="molecule type" value="Genomic_DNA"/>
</dbReference>
<dbReference type="SUPFAM" id="SSF102114">
    <property type="entry name" value="Radical SAM enzymes"/>
    <property type="match status" value="1"/>
</dbReference>
<evidence type="ECO:0000256" key="2">
    <source>
        <dbReference type="ARBA" id="ARBA00022485"/>
    </source>
</evidence>
<dbReference type="InterPro" id="IPR034466">
    <property type="entry name" value="Methyltransferase_Class_B"/>
</dbReference>
<feature type="domain" description="Radical SAM core" evidence="10">
    <location>
        <begin position="212"/>
        <end position="434"/>
    </location>
</feature>
<evidence type="ECO:0000313" key="11">
    <source>
        <dbReference type="EMBL" id="MBJ7549145.1"/>
    </source>
</evidence>
<gene>
    <name evidence="11" type="ORF">JHD44_00485</name>
</gene>
<dbReference type="SFLD" id="SFLDG01082">
    <property type="entry name" value="B12-binding_domain_containing"/>
    <property type="match status" value="1"/>
</dbReference>